<dbReference type="Proteomes" id="UP000462055">
    <property type="component" value="Unassembled WGS sequence"/>
</dbReference>
<reference evidence="1" key="1">
    <citation type="submission" date="2019-12" db="EMBL/GenBank/DDBJ databases">
        <title>Actinomadura physcomitrii sp. nov., a novel actinomycete isolated from moss [Physcomitrium sphaericum (Ludw) Fuernr].</title>
        <authorList>
            <person name="Zhuang X."/>
        </authorList>
    </citation>
    <scope>NUCLEOTIDE SEQUENCE [LARGE SCALE GENOMIC DNA]</scope>
    <source>
        <strain evidence="1">LD22</strain>
    </source>
</reference>
<dbReference type="AlphaFoldDB" id="A0A6I4MIQ4"/>
<name>A0A6I4MIQ4_9ACTN</name>
<dbReference type="EMBL" id="WBMS02000012">
    <property type="protein sequence ID" value="MWA02106.1"/>
    <property type="molecule type" value="Genomic_DNA"/>
</dbReference>
<gene>
    <name evidence="1" type="ORF">F8568_017345</name>
</gene>
<evidence type="ECO:0008006" key="3">
    <source>
        <dbReference type="Google" id="ProtNLM"/>
    </source>
</evidence>
<dbReference type="RefSeq" id="WP_151594574.1">
    <property type="nucleotide sequence ID" value="NZ_WBMS02000012.1"/>
</dbReference>
<organism evidence="1 2">
    <name type="scientific">Actinomadura physcomitrii</name>
    <dbReference type="NCBI Taxonomy" id="2650748"/>
    <lineage>
        <taxon>Bacteria</taxon>
        <taxon>Bacillati</taxon>
        <taxon>Actinomycetota</taxon>
        <taxon>Actinomycetes</taxon>
        <taxon>Streptosporangiales</taxon>
        <taxon>Thermomonosporaceae</taxon>
        <taxon>Actinomadura</taxon>
    </lineage>
</organism>
<accession>A0A6I4MIQ4</accession>
<keyword evidence="2" id="KW-1185">Reference proteome</keyword>
<protein>
    <recommendedName>
        <fullName evidence="3">DUF4232 domain-containing protein</fullName>
    </recommendedName>
</protein>
<sequence>MDADTERYSLDRYWRRRVAVLAGMVCAVGALAWACAGGSSGGDEKVAGAIDSAAPVDPPTAVPTVTVTVTPEPAQYGGPCRPRDLVLTMAAAKAYTAGQSPRFRITAVNTSAASCRFDTGALSVVVTSGKDRIWSSGECRKGRPEKRTLRRGVPYTAAVTWDRRRGCTGPPARPGTYVAALKGGKASKRIFHLR</sequence>
<evidence type="ECO:0000313" key="2">
    <source>
        <dbReference type="Proteomes" id="UP000462055"/>
    </source>
</evidence>
<comment type="caution">
    <text evidence="1">The sequence shown here is derived from an EMBL/GenBank/DDBJ whole genome shotgun (WGS) entry which is preliminary data.</text>
</comment>
<evidence type="ECO:0000313" key="1">
    <source>
        <dbReference type="EMBL" id="MWA02106.1"/>
    </source>
</evidence>
<proteinExistence type="predicted"/>